<evidence type="ECO:0000256" key="4">
    <source>
        <dbReference type="ARBA" id="ARBA00022989"/>
    </source>
</evidence>
<dbReference type="PROSITE" id="PS00421">
    <property type="entry name" value="TM4_1"/>
    <property type="match status" value="1"/>
</dbReference>
<feature type="transmembrane region" description="Helical" evidence="7">
    <location>
        <begin position="195"/>
        <end position="225"/>
    </location>
</feature>
<dbReference type="InterPro" id="IPR018503">
    <property type="entry name" value="Tetraspanin_CS"/>
</dbReference>
<dbReference type="SUPFAM" id="SSF48652">
    <property type="entry name" value="Tetraspanin"/>
    <property type="match status" value="1"/>
</dbReference>
<comment type="similarity">
    <text evidence="2 7">Belongs to the tetraspanin (TM4SF) family.</text>
</comment>
<evidence type="ECO:0000256" key="2">
    <source>
        <dbReference type="ARBA" id="ARBA00006840"/>
    </source>
</evidence>
<keyword evidence="5 7" id="KW-0472">Membrane</keyword>
<evidence type="ECO:0000313" key="8">
    <source>
        <dbReference type="Ensembl" id="ENSCVAP00000009712.1"/>
    </source>
</evidence>
<evidence type="ECO:0000256" key="5">
    <source>
        <dbReference type="ARBA" id="ARBA00023136"/>
    </source>
</evidence>
<dbReference type="Proteomes" id="UP000265020">
    <property type="component" value="Unassembled WGS sequence"/>
</dbReference>
<dbReference type="GO" id="GO:0005886">
    <property type="term" value="C:plasma membrane"/>
    <property type="evidence" value="ECO:0007669"/>
    <property type="project" value="TreeGrafter"/>
</dbReference>
<dbReference type="PRINTS" id="PR00259">
    <property type="entry name" value="TMFOUR"/>
</dbReference>
<organism evidence="8 9">
    <name type="scientific">Cyprinodon variegatus</name>
    <name type="common">Sheepshead minnow</name>
    <dbReference type="NCBI Taxonomy" id="28743"/>
    <lineage>
        <taxon>Eukaryota</taxon>
        <taxon>Metazoa</taxon>
        <taxon>Chordata</taxon>
        <taxon>Craniata</taxon>
        <taxon>Vertebrata</taxon>
        <taxon>Euteleostomi</taxon>
        <taxon>Actinopterygii</taxon>
        <taxon>Neopterygii</taxon>
        <taxon>Teleostei</taxon>
        <taxon>Neoteleostei</taxon>
        <taxon>Acanthomorphata</taxon>
        <taxon>Ovalentaria</taxon>
        <taxon>Atherinomorphae</taxon>
        <taxon>Cyprinodontiformes</taxon>
        <taxon>Cyprinodontidae</taxon>
        <taxon>Cyprinodon</taxon>
    </lineage>
</organism>
<name>A0A3Q2CVE3_CYPVA</name>
<protein>
    <recommendedName>
        <fullName evidence="7">Tetraspanin</fullName>
    </recommendedName>
</protein>
<dbReference type="InterPro" id="IPR000301">
    <property type="entry name" value="Tetraspanin_animals"/>
</dbReference>
<evidence type="ECO:0000256" key="6">
    <source>
        <dbReference type="ARBA" id="ARBA00023180"/>
    </source>
</evidence>
<evidence type="ECO:0000313" key="9">
    <source>
        <dbReference type="Proteomes" id="UP000265020"/>
    </source>
</evidence>
<evidence type="ECO:0000256" key="1">
    <source>
        <dbReference type="ARBA" id="ARBA00004141"/>
    </source>
</evidence>
<dbReference type="PANTHER" id="PTHR19282:SF504">
    <property type="entry name" value="TETRASPANIN"/>
    <property type="match status" value="1"/>
</dbReference>
<dbReference type="Pfam" id="PF00335">
    <property type="entry name" value="Tetraspanin"/>
    <property type="match status" value="2"/>
</dbReference>
<evidence type="ECO:0000256" key="3">
    <source>
        <dbReference type="ARBA" id="ARBA00022692"/>
    </source>
</evidence>
<reference evidence="8" key="2">
    <citation type="submission" date="2025-09" db="UniProtKB">
        <authorList>
            <consortium name="Ensembl"/>
        </authorList>
    </citation>
    <scope>IDENTIFICATION</scope>
</reference>
<dbReference type="PIRSF" id="PIRSF002419">
    <property type="entry name" value="Tetraspanin"/>
    <property type="match status" value="1"/>
</dbReference>
<evidence type="ECO:0000256" key="7">
    <source>
        <dbReference type="RuleBase" id="RU361218"/>
    </source>
</evidence>
<proteinExistence type="inferred from homology"/>
<reference evidence="8" key="1">
    <citation type="submission" date="2025-08" db="UniProtKB">
        <authorList>
            <consortium name="Ensembl"/>
        </authorList>
    </citation>
    <scope>IDENTIFICATION</scope>
</reference>
<keyword evidence="9" id="KW-1185">Reference proteome</keyword>
<dbReference type="InterPro" id="IPR018499">
    <property type="entry name" value="Tetraspanin/Peripherin"/>
</dbReference>
<dbReference type="PANTHER" id="PTHR19282">
    <property type="entry name" value="TETRASPANIN"/>
    <property type="match status" value="1"/>
</dbReference>
<feature type="transmembrane region" description="Helical" evidence="7">
    <location>
        <begin position="56"/>
        <end position="77"/>
    </location>
</feature>
<dbReference type="Gene3D" id="1.10.1450.10">
    <property type="entry name" value="Tetraspanin"/>
    <property type="match status" value="1"/>
</dbReference>
<keyword evidence="3 7" id="KW-0812">Transmembrane</keyword>
<dbReference type="AlphaFoldDB" id="A0A3Q2CVE3"/>
<dbReference type="GeneTree" id="ENSGT00940000157667"/>
<accession>A0A3Q2CVE3</accession>
<keyword evidence="6" id="KW-0325">Glycoprotein</keyword>
<dbReference type="Ensembl" id="ENSCVAT00000016215.1">
    <property type="protein sequence ID" value="ENSCVAP00000009712.1"/>
    <property type="gene ID" value="ENSCVAG00000011771.1"/>
</dbReference>
<keyword evidence="4 7" id="KW-1133">Transmembrane helix</keyword>
<feature type="transmembrane region" description="Helical" evidence="7">
    <location>
        <begin position="12"/>
        <end position="36"/>
    </location>
</feature>
<comment type="caution">
    <text evidence="7">Lacks conserved residue(s) required for the propagation of feature annotation.</text>
</comment>
<dbReference type="CDD" id="cd03156">
    <property type="entry name" value="uroplakin_I_like_LEL"/>
    <property type="match status" value="1"/>
</dbReference>
<dbReference type="FunFam" id="1.10.1450.10:FF:000012">
    <property type="entry name" value="Tetraspanin"/>
    <property type="match status" value="1"/>
</dbReference>
<dbReference type="InterPro" id="IPR008952">
    <property type="entry name" value="Tetraspanin_EC2_sf"/>
</dbReference>
<comment type="subcellular location">
    <subcellularLocation>
        <location evidence="1 7">Membrane</location>
        <topology evidence="1 7">Multi-pass membrane protein</topology>
    </subcellularLocation>
</comment>
<sequence>MEGDCLSCIKYLMFVFNFLIFLGGSFLLGVGVWVLVDPTGFREIVAANPLLFTGVYIILGMGGMLFLLGFLGCCGAIRENKCLLLFKQMNFCLIEYFTKELKSHYQGYNNSDVFTSTWNAIMTTFDCCGVNSPEDFKDSLFRLNNQNHMVPEACCQRVLVNGERVYSSQEQCLSGNMMFRYNKGCYSAVVDYFELYIYVAGALAIVVLTIELFAMVFAMCLFRGIQ</sequence>